<dbReference type="Pfam" id="PF02518">
    <property type="entry name" value="HATPase_c"/>
    <property type="match status" value="1"/>
</dbReference>
<evidence type="ECO:0000256" key="4">
    <source>
        <dbReference type="ARBA" id="ARBA00022679"/>
    </source>
</evidence>
<evidence type="ECO:0000313" key="15">
    <source>
        <dbReference type="Proteomes" id="UP001431572"/>
    </source>
</evidence>
<dbReference type="SMART" id="SM00388">
    <property type="entry name" value="HisKA"/>
    <property type="match status" value="1"/>
</dbReference>
<dbReference type="Proteomes" id="UP001431572">
    <property type="component" value="Chromosome 1"/>
</dbReference>
<dbReference type="CDD" id="cd17546">
    <property type="entry name" value="REC_hyHK_CKI1_RcsC-like"/>
    <property type="match status" value="1"/>
</dbReference>
<feature type="domain" description="PAS" evidence="10">
    <location>
        <begin position="290"/>
        <end position="333"/>
    </location>
</feature>
<dbReference type="Gene3D" id="3.30.450.20">
    <property type="entry name" value="PAS domain"/>
    <property type="match status" value="5"/>
</dbReference>
<feature type="domain" description="PAS" evidence="10">
    <location>
        <begin position="540"/>
        <end position="610"/>
    </location>
</feature>
<evidence type="ECO:0000256" key="6">
    <source>
        <dbReference type="ARBA" id="ARBA00023012"/>
    </source>
</evidence>
<dbReference type="InterPro" id="IPR013655">
    <property type="entry name" value="PAS_fold_3"/>
</dbReference>
<dbReference type="InterPro" id="IPR004358">
    <property type="entry name" value="Sig_transdc_His_kin-like_C"/>
</dbReference>
<keyword evidence="4" id="KW-0808">Transferase</keyword>
<dbReference type="Pfam" id="PF00512">
    <property type="entry name" value="HisKA"/>
    <property type="match status" value="1"/>
</dbReference>
<feature type="domain" description="PAS" evidence="10">
    <location>
        <begin position="413"/>
        <end position="472"/>
    </location>
</feature>
<feature type="domain" description="Histidine kinase" evidence="8">
    <location>
        <begin position="807"/>
        <end position="1023"/>
    </location>
</feature>
<dbReference type="EMBL" id="CP128399">
    <property type="protein sequence ID" value="WJW67388.1"/>
    <property type="molecule type" value="Genomic_DNA"/>
</dbReference>
<dbReference type="RefSeq" id="WP_341469282.1">
    <property type="nucleotide sequence ID" value="NZ_CP128399.1"/>
</dbReference>
<dbReference type="SMART" id="SM00086">
    <property type="entry name" value="PAC"/>
    <property type="match status" value="3"/>
</dbReference>
<dbReference type="GO" id="GO:0000155">
    <property type="term" value="F:phosphorelay sensor kinase activity"/>
    <property type="evidence" value="ECO:0007669"/>
    <property type="project" value="InterPro"/>
</dbReference>
<dbReference type="PANTHER" id="PTHR43304">
    <property type="entry name" value="PHYTOCHROME-LIKE PROTEIN CPH1"/>
    <property type="match status" value="1"/>
</dbReference>
<evidence type="ECO:0000256" key="7">
    <source>
        <dbReference type="PROSITE-ProRule" id="PRU00169"/>
    </source>
</evidence>
<dbReference type="Gene3D" id="3.40.50.2300">
    <property type="match status" value="2"/>
</dbReference>
<evidence type="ECO:0000256" key="3">
    <source>
        <dbReference type="ARBA" id="ARBA00022553"/>
    </source>
</evidence>
<feature type="domain" description="PAC" evidence="11">
    <location>
        <begin position="481"/>
        <end position="539"/>
    </location>
</feature>
<feature type="domain" description="PAC" evidence="11">
    <location>
        <begin position="734"/>
        <end position="790"/>
    </location>
</feature>
<keyword evidence="6" id="KW-0902">Two-component regulatory system</keyword>
<dbReference type="InterPro" id="IPR035965">
    <property type="entry name" value="PAS-like_dom_sf"/>
</dbReference>
<dbReference type="Proteomes" id="UP000521676">
    <property type="component" value="Unassembled WGS sequence"/>
</dbReference>
<dbReference type="InterPro" id="IPR001610">
    <property type="entry name" value="PAC"/>
</dbReference>
<protein>
    <recommendedName>
        <fullName evidence="2">histidine kinase</fullName>
        <ecNumber evidence="2">2.7.13.3</ecNumber>
    </recommendedName>
</protein>
<gene>
    <name evidence="12" type="ORF">HXX08_06530</name>
    <name evidence="13" type="ORF">OZ401_000654</name>
</gene>
<dbReference type="Pfam" id="PF08447">
    <property type="entry name" value="PAS_3"/>
    <property type="match status" value="2"/>
</dbReference>
<dbReference type="SUPFAM" id="SSF55874">
    <property type="entry name" value="ATPase domain of HSP90 chaperone/DNA topoisomerase II/histidine kinase"/>
    <property type="match status" value="1"/>
</dbReference>
<comment type="catalytic activity">
    <reaction evidence="1">
        <text>ATP + protein L-histidine = ADP + protein N-phospho-L-histidine.</text>
        <dbReference type="EC" id="2.7.13.3"/>
    </reaction>
</comment>
<evidence type="ECO:0000259" key="10">
    <source>
        <dbReference type="PROSITE" id="PS50112"/>
    </source>
</evidence>
<dbReference type="InterPro" id="IPR036890">
    <property type="entry name" value="HATPase_C_sf"/>
</dbReference>
<name>A0A8T7M2S2_9CHLR</name>
<evidence type="ECO:0000259" key="8">
    <source>
        <dbReference type="PROSITE" id="PS50109"/>
    </source>
</evidence>
<accession>A0A8T7M2S2</accession>
<feature type="modified residue" description="4-aspartylphosphate" evidence="7">
    <location>
        <position position="1099"/>
    </location>
</feature>
<dbReference type="EMBL" id="JACATZ010000001">
    <property type="protein sequence ID" value="NWJ45516.1"/>
    <property type="molecule type" value="Genomic_DNA"/>
</dbReference>
<feature type="domain" description="PAS" evidence="10">
    <location>
        <begin position="148"/>
        <end position="211"/>
    </location>
</feature>
<dbReference type="InterPro" id="IPR001789">
    <property type="entry name" value="Sig_transdc_resp-reg_receiver"/>
</dbReference>
<dbReference type="Pfam" id="PF13188">
    <property type="entry name" value="PAS_8"/>
    <property type="match status" value="1"/>
</dbReference>
<dbReference type="Gene3D" id="3.30.565.10">
    <property type="entry name" value="Histidine kinase-like ATPase, C-terminal domain"/>
    <property type="match status" value="1"/>
</dbReference>
<evidence type="ECO:0000256" key="1">
    <source>
        <dbReference type="ARBA" id="ARBA00000085"/>
    </source>
</evidence>
<feature type="domain" description="Response regulatory" evidence="9">
    <location>
        <begin position="1045"/>
        <end position="1165"/>
    </location>
</feature>
<dbReference type="PROSITE" id="PS50112">
    <property type="entry name" value="PAS"/>
    <property type="match status" value="5"/>
</dbReference>
<dbReference type="EC" id="2.7.13.3" evidence="2"/>
<evidence type="ECO:0000256" key="5">
    <source>
        <dbReference type="ARBA" id="ARBA00022777"/>
    </source>
</evidence>
<evidence type="ECO:0000259" key="11">
    <source>
        <dbReference type="PROSITE" id="PS50113"/>
    </source>
</evidence>
<comment type="caution">
    <text evidence="7">Lacks conserved residue(s) required for the propagation of feature annotation.</text>
</comment>
<dbReference type="InterPro" id="IPR000014">
    <property type="entry name" value="PAS"/>
</dbReference>
<reference evidence="13" key="2">
    <citation type="journal article" date="2024" name="Nature">
        <title>Anoxygenic phototroph of the Chloroflexota uses a type I reaction centre.</title>
        <authorList>
            <person name="Tsuji J.M."/>
            <person name="Shaw N.A."/>
            <person name="Nagashima S."/>
            <person name="Venkiteswaran J.J."/>
            <person name="Schiff S.L."/>
            <person name="Watanabe T."/>
            <person name="Fukui M."/>
            <person name="Hanada S."/>
            <person name="Tank M."/>
            <person name="Neufeld J.D."/>
        </authorList>
    </citation>
    <scope>NUCLEOTIDE SEQUENCE</scope>
    <source>
        <strain evidence="13">L227-S17</strain>
    </source>
</reference>
<dbReference type="SMART" id="SM00091">
    <property type="entry name" value="PAS"/>
    <property type="match status" value="5"/>
</dbReference>
<keyword evidence="3 7" id="KW-0597">Phosphoprotein</keyword>
<dbReference type="SUPFAM" id="SSF55785">
    <property type="entry name" value="PYP-like sensor domain (PAS domain)"/>
    <property type="match status" value="5"/>
</dbReference>
<dbReference type="PROSITE" id="PS50113">
    <property type="entry name" value="PAC"/>
    <property type="match status" value="2"/>
</dbReference>
<dbReference type="InterPro" id="IPR003661">
    <property type="entry name" value="HisK_dim/P_dom"/>
</dbReference>
<sequence>MNTNVLRDSCKVLIIEDSVEDRNIVKGYLNHDPNYIYHFEETDLGESGLELCLSWHPDLILLAYRLTDFTGVEFLKALTARLKALPCSIIIITGQGSEAVAAECIKLGAQDYLVKGTFTPESLQLSVQSSLKAYKRKVEESYFLATTILDSISDAFYALDREERFTYVNRKTEELWGMRREDLIGKKLGEIFPQLVTLSAYQYMHKALTEQIPVNFENYSDFIQQWVKVSVYPAGGGISVYFQDITAQKQAEQQMQRWHEELEKRVVERTAALTAEIEERKRAKAALSENEARYRSLYDNNLYGVILAKLDGTILTANSAVCQMLGYEEQEILALGRDGIVDRSAEQIQRDHEQLQLLGKVYRETVFIHKNGARLLCEDATSIYWDKNGQEQLCIVIHDIGARKHAEAAVRESEERYRFLAENSTDMISQLSPDRVFEYISPSCKKFTGYTPEEVIGHSFIEFSHPDDREYLLGLWANWREQDDNLLITCRNICKNGQYIWIEASVHFITEPDTGNLLSVIVIMRDVTERKEAEEALRDSDARLQAFMDNTPVMAWMMDVDGVLRFVNRSFCKLVGMEKEKVLGKTSYDLFPLEMAEQYTRDDRKVFETGETLEVQEHYLRTDGSVGYTLTNKFVLFQSSSQPLLGAVSIDLTVRKQAEEALRESEERYRFLAENSTDIISRLSPDRVFEYISPSCQKLTGYTPKELVGYPFTDYVHPDDLADILKLRTAWHGQSNELVTYRTRCKNGDYIWVEANTRYITEPHTGKLLNILAIGRDITERRKMEEALTTEKLKARNLESLGIFAGGIAHDFNNILTVILGNISFARTQFETPQALEQTLSEAEAASLKASALASQLLTFSRGGAPLKEKARLNTIILDTVQFVTRGTTIKCNFKVLSDLWTVEVDRDQLSQVLQNLALNSMQAMPKGGNLNIEAINVRLAENEALNLKPGNYVYITFQDEGIGIKPEDLPRIFDPYFTTKALGSGLGLAIAYSIINKHEGTITVESTWNHGTKVNIYLPAVENEKVVQPPQLPPPLPRSSFNGRVLLMDDEILLLRVSAKALTRMGFDVALAENGQEALAKYSEAWDNQLPYELVILDLTIPGGMGGLETFEKLRELNPQVKAIVSSGYSNDPILANYGDYGFAGVLKKPYNLAMLEEVVRQLSG</sequence>
<dbReference type="Pfam" id="PF08448">
    <property type="entry name" value="PAS_4"/>
    <property type="match status" value="2"/>
</dbReference>
<dbReference type="InterPro" id="IPR052162">
    <property type="entry name" value="Sensor_kinase/Photoreceptor"/>
</dbReference>
<evidence type="ECO:0000256" key="2">
    <source>
        <dbReference type="ARBA" id="ARBA00012438"/>
    </source>
</evidence>
<dbReference type="AlphaFoldDB" id="A0A8T7M2S2"/>
<dbReference type="PRINTS" id="PR00344">
    <property type="entry name" value="BCTRLSENSOR"/>
</dbReference>
<proteinExistence type="predicted"/>
<evidence type="ECO:0000313" key="13">
    <source>
        <dbReference type="EMBL" id="WJW67388.1"/>
    </source>
</evidence>
<dbReference type="SMART" id="SM00387">
    <property type="entry name" value="HATPase_c"/>
    <property type="match status" value="1"/>
</dbReference>
<dbReference type="SMART" id="SM00448">
    <property type="entry name" value="REC"/>
    <property type="match status" value="2"/>
</dbReference>
<dbReference type="InterPro" id="IPR003594">
    <property type="entry name" value="HATPase_dom"/>
</dbReference>
<dbReference type="InterPro" id="IPR013656">
    <property type="entry name" value="PAS_4"/>
</dbReference>
<dbReference type="InterPro" id="IPR011006">
    <property type="entry name" value="CheY-like_superfamily"/>
</dbReference>
<evidence type="ECO:0000313" key="14">
    <source>
        <dbReference type="Proteomes" id="UP000521676"/>
    </source>
</evidence>
<dbReference type="NCBIfam" id="TIGR00229">
    <property type="entry name" value="sensory_box"/>
    <property type="match status" value="5"/>
</dbReference>
<dbReference type="CDD" id="cd00130">
    <property type="entry name" value="PAS"/>
    <property type="match status" value="5"/>
</dbReference>
<dbReference type="PROSITE" id="PS50109">
    <property type="entry name" value="HIS_KIN"/>
    <property type="match status" value="1"/>
</dbReference>
<reference evidence="12 14" key="1">
    <citation type="submission" date="2020-06" db="EMBL/GenBank/DDBJ databases">
        <title>Anoxygenic phototrophic Chloroflexota member uses a Type I reaction center.</title>
        <authorList>
            <person name="Tsuji J.M."/>
            <person name="Shaw N.A."/>
            <person name="Nagashima S."/>
            <person name="Venkiteswaran J."/>
            <person name="Schiff S.L."/>
            <person name="Hanada S."/>
            <person name="Tank M."/>
            <person name="Neufeld J.D."/>
        </authorList>
    </citation>
    <scope>NUCLEOTIDE SEQUENCE [LARGE SCALE GENOMIC DNA]</scope>
    <source>
        <strain evidence="12">L227-S17</strain>
    </source>
</reference>
<keyword evidence="5" id="KW-0418">Kinase</keyword>
<dbReference type="SUPFAM" id="SSF47384">
    <property type="entry name" value="Homodimeric domain of signal transducing histidine kinase"/>
    <property type="match status" value="1"/>
</dbReference>
<evidence type="ECO:0000259" key="9">
    <source>
        <dbReference type="PROSITE" id="PS50110"/>
    </source>
</evidence>
<evidence type="ECO:0000313" key="12">
    <source>
        <dbReference type="EMBL" id="NWJ45516.1"/>
    </source>
</evidence>
<dbReference type="Gene3D" id="1.10.287.130">
    <property type="match status" value="1"/>
</dbReference>
<dbReference type="PANTHER" id="PTHR43304:SF1">
    <property type="entry name" value="PAC DOMAIN-CONTAINING PROTEIN"/>
    <property type="match status" value="1"/>
</dbReference>
<dbReference type="InterPro" id="IPR005467">
    <property type="entry name" value="His_kinase_dom"/>
</dbReference>
<dbReference type="InterPro" id="IPR000700">
    <property type="entry name" value="PAS-assoc_C"/>
</dbReference>
<dbReference type="PROSITE" id="PS50110">
    <property type="entry name" value="RESPONSE_REGULATORY"/>
    <property type="match status" value="2"/>
</dbReference>
<dbReference type="CDD" id="cd00082">
    <property type="entry name" value="HisKA"/>
    <property type="match status" value="1"/>
</dbReference>
<dbReference type="InterPro" id="IPR036097">
    <property type="entry name" value="HisK_dim/P_sf"/>
</dbReference>
<dbReference type="SUPFAM" id="SSF52172">
    <property type="entry name" value="CheY-like"/>
    <property type="match status" value="2"/>
</dbReference>
<dbReference type="Pfam" id="PF00072">
    <property type="entry name" value="Response_reg"/>
    <property type="match status" value="2"/>
</dbReference>
<feature type="domain" description="PAS" evidence="10">
    <location>
        <begin position="665"/>
        <end position="726"/>
    </location>
</feature>
<keyword evidence="15" id="KW-1185">Reference proteome</keyword>
<organism evidence="12 14">
    <name type="scientific">Candidatus Chlorohelix allophototropha</name>
    <dbReference type="NCBI Taxonomy" id="3003348"/>
    <lineage>
        <taxon>Bacteria</taxon>
        <taxon>Bacillati</taxon>
        <taxon>Chloroflexota</taxon>
        <taxon>Chloroflexia</taxon>
        <taxon>Candidatus Chloroheliales</taxon>
        <taxon>Candidatus Chloroheliaceae</taxon>
        <taxon>Candidatus Chlorohelix</taxon>
    </lineage>
</organism>
<feature type="domain" description="Response regulatory" evidence="9">
    <location>
        <begin position="11"/>
        <end position="130"/>
    </location>
</feature>